<dbReference type="OrthoDB" id="2413413at2"/>
<evidence type="ECO:0000256" key="1">
    <source>
        <dbReference type="SAM" id="Phobius"/>
    </source>
</evidence>
<dbReference type="EMBL" id="SCWE01000002">
    <property type="protein sequence ID" value="TDM02032.1"/>
    <property type="molecule type" value="Genomic_DNA"/>
</dbReference>
<accession>A0A4R6BJY3</accession>
<dbReference type="AlphaFoldDB" id="A0A4R6BJY3"/>
<sequence>MSKRPNSCKIERYEIQLRKRVFNLKIDFLKTSIITLILLAIAFLINVGPGLIILIAPFSLIPGTYLYMKSRPSFYVMAAIVTLISMIFMTIVAFQMILAILIMSYILGYLLTSRVSRELMLFTMTALLSMYVLLSIIFLQLTDMMPTTKKWFGELKEVYETLAKSEIENGNITRENVTLFNSALDAMQLQVPGLIIFNLFLLILLTLVITLPLLRKLKVATPNFRPLYLWQMPKIALYLYFAASITGWFLSPEDVVLLGIVVNLKYVLEWIMFIQGLSLLSFFLKVKRMPSFVKVLLFVLAFLMAPVTQFFGILDLIFRIKTRIKP</sequence>
<dbReference type="Proteomes" id="UP000295328">
    <property type="component" value="Unassembled WGS sequence"/>
</dbReference>
<dbReference type="PANTHER" id="PTHR41324:SF1">
    <property type="entry name" value="DUF2232 DOMAIN-CONTAINING PROTEIN"/>
    <property type="match status" value="1"/>
</dbReference>
<feature type="transmembrane region" description="Helical" evidence="1">
    <location>
        <begin position="28"/>
        <end position="54"/>
    </location>
</feature>
<keyword evidence="1" id="KW-1133">Transmembrane helix</keyword>
<dbReference type="PANTHER" id="PTHR41324">
    <property type="entry name" value="MEMBRANE PROTEIN-RELATED"/>
    <property type="match status" value="1"/>
</dbReference>
<evidence type="ECO:0000313" key="3">
    <source>
        <dbReference type="Proteomes" id="UP000295328"/>
    </source>
</evidence>
<feature type="transmembrane region" description="Helical" evidence="1">
    <location>
        <begin position="257"/>
        <end position="283"/>
    </location>
</feature>
<keyword evidence="1" id="KW-0472">Membrane</keyword>
<feature type="transmembrane region" description="Helical" evidence="1">
    <location>
        <begin position="235"/>
        <end position="251"/>
    </location>
</feature>
<feature type="transmembrane region" description="Helical" evidence="1">
    <location>
        <begin position="119"/>
        <end position="141"/>
    </location>
</feature>
<reference evidence="2 3" key="1">
    <citation type="submission" date="2019-01" db="EMBL/GenBank/DDBJ databases">
        <title>Draft genome sequences of the type strains of six Macrococcus species.</title>
        <authorList>
            <person name="Mazhar S."/>
            <person name="Altermann E."/>
            <person name="Hill C."/>
            <person name="Mcauliffe O."/>
        </authorList>
    </citation>
    <scope>NUCLEOTIDE SEQUENCE [LARGE SCALE GENOMIC DNA]</scope>
    <source>
        <strain evidence="2 3">CCM4809</strain>
    </source>
</reference>
<gene>
    <name evidence="2" type="ORF">ERX37_07465</name>
</gene>
<dbReference type="Pfam" id="PF09991">
    <property type="entry name" value="DUF2232"/>
    <property type="match status" value="1"/>
</dbReference>
<feature type="transmembrane region" description="Helical" evidence="1">
    <location>
        <begin position="194"/>
        <end position="214"/>
    </location>
</feature>
<comment type="caution">
    <text evidence="2">The sequence shown here is derived from an EMBL/GenBank/DDBJ whole genome shotgun (WGS) entry which is preliminary data.</text>
</comment>
<evidence type="ECO:0000313" key="2">
    <source>
        <dbReference type="EMBL" id="TDM02032.1"/>
    </source>
</evidence>
<keyword evidence="1" id="KW-0812">Transmembrane</keyword>
<keyword evidence="3" id="KW-1185">Reference proteome</keyword>
<dbReference type="InterPro" id="IPR018710">
    <property type="entry name" value="DUF2232"/>
</dbReference>
<proteinExistence type="predicted"/>
<feature type="transmembrane region" description="Helical" evidence="1">
    <location>
        <begin position="74"/>
        <end position="107"/>
    </location>
</feature>
<protein>
    <submittedName>
        <fullName evidence="2">DUF2232 domain-containing protein</fullName>
    </submittedName>
</protein>
<feature type="transmembrane region" description="Helical" evidence="1">
    <location>
        <begin position="295"/>
        <end position="318"/>
    </location>
</feature>
<organism evidence="2 3">
    <name type="scientific">Macrococcus hajekii</name>
    <dbReference type="NCBI Taxonomy" id="198482"/>
    <lineage>
        <taxon>Bacteria</taxon>
        <taxon>Bacillati</taxon>
        <taxon>Bacillota</taxon>
        <taxon>Bacilli</taxon>
        <taxon>Bacillales</taxon>
        <taxon>Staphylococcaceae</taxon>
        <taxon>Macrococcus</taxon>
    </lineage>
</organism>
<name>A0A4R6BJY3_9STAP</name>